<name>A0A6M0QRC6_9RHOB</name>
<dbReference type="Proteomes" id="UP000477782">
    <property type="component" value="Unassembled WGS sequence"/>
</dbReference>
<protein>
    <submittedName>
        <fullName evidence="6">Isoprenylcysteine carboxylmethyltransferase family protein</fullName>
    </submittedName>
</protein>
<dbReference type="GO" id="GO:0012505">
    <property type="term" value="C:endomembrane system"/>
    <property type="evidence" value="ECO:0007669"/>
    <property type="project" value="UniProtKB-SubCell"/>
</dbReference>
<evidence type="ECO:0000256" key="5">
    <source>
        <dbReference type="SAM" id="Phobius"/>
    </source>
</evidence>
<feature type="transmembrane region" description="Helical" evidence="5">
    <location>
        <begin position="106"/>
        <end position="131"/>
    </location>
</feature>
<comment type="caution">
    <text evidence="6">The sequence shown here is derived from an EMBL/GenBank/DDBJ whole genome shotgun (WGS) entry which is preliminary data.</text>
</comment>
<evidence type="ECO:0000256" key="3">
    <source>
        <dbReference type="ARBA" id="ARBA00022989"/>
    </source>
</evidence>
<accession>A0A6M0QRC6</accession>
<evidence type="ECO:0000256" key="2">
    <source>
        <dbReference type="ARBA" id="ARBA00022692"/>
    </source>
</evidence>
<keyword evidence="6" id="KW-0489">Methyltransferase</keyword>
<keyword evidence="7" id="KW-1185">Reference proteome</keyword>
<dbReference type="GO" id="GO:0008168">
    <property type="term" value="F:methyltransferase activity"/>
    <property type="evidence" value="ECO:0007669"/>
    <property type="project" value="UniProtKB-KW"/>
</dbReference>
<feature type="transmembrane region" description="Helical" evidence="5">
    <location>
        <begin position="21"/>
        <end position="39"/>
    </location>
</feature>
<keyword evidence="2 5" id="KW-0812">Transmembrane</keyword>
<keyword evidence="4 5" id="KW-0472">Membrane</keyword>
<keyword evidence="3 5" id="KW-1133">Transmembrane helix</keyword>
<keyword evidence="6" id="KW-0808">Transferase</keyword>
<dbReference type="Pfam" id="PF04191">
    <property type="entry name" value="PEMT"/>
    <property type="match status" value="1"/>
</dbReference>
<evidence type="ECO:0000256" key="1">
    <source>
        <dbReference type="ARBA" id="ARBA00004127"/>
    </source>
</evidence>
<dbReference type="EMBL" id="JAAIVJ010000001">
    <property type="protein sequence ID" value="NEY89344.1"/>
    <property type="molecule type" value="Genomic_DNA"/>
</dbReference>
<proteinExistence type="predicted"/>
<reference evidence="6 7" key="1">
    <citation type="submission" date="2020-02" db="EMBL/GenBank/DDBJ databases">
        <authorList>
            <person name="Chen W.-M."/>
        </authorList>
    </citation>
    <scope>NUCLEOTIDE SEQUENCE [LARGE SCALE GENOMIC DNA]</scope>
    <source>
        <strain evidence="6 7">KMS-5</strain>
    </source>
</reference>
<dbReference type="AlphaFoldDB" id="A0A6M0QRC6"/>
<evidence type="ECO:0000313" key="7">
    <source>
        <dbReference type="Proteomes" id="UP000477782"/>
    </source>
</evidence>
<dbReference type="GO" id="GO:0032259">
    <property type="term" value="P:methylation"/>
    <property type="evidence" value="ECO:0007669"/>
    <property type="project" value="UniProtKB-KW"/>
</dbReference>
<gene>
    <name evidence="6" type="ORF">G4Z14_03465</name>
</gene>
<dbReference type="Gene3D" id="1.20.120.1630">
    <property type="match status" value="1"/>
</dbReference>
<comment type="subcellular location">
    <subcellularLocation>
        <location evidence="1">Endomembrane system</location>
        <topology evidence="1">Multi-pass membrane protein</topology>
    </subcellularLocation>
</comment>
<dbReference type="InterPro" id="IPR007318">
    <property type="entry name" value="Phopholipid_MeTrfase"/>
</dbReference>
<sequence length="162" mass="17866">MHPQNEGRAEVQALLTKWLDWPPVWTLAGLAAIWLLALIPLPLGFGAVGPGLALASLALGLWLMVKAFLRMRSLSTTVNPRGLPQVLVTDSVFAISRNPIYLGDALVLLAATFWGNTVLGLFVVAGFVWVVTDRFITAEEDRLADIFGDQAAEWFVRVRRWL</sequence>
<evidence type="ECO:0000313" key="6">
    <source>
        <dbReference type="EMBL" id="NEY89344.1"/>
    </source>
</evidence>
<organism evidence="6 7">
    <name type="scientific">Tabrizicola oligotrophica</name>
    <dbReference type="NCBI Taxonomy" id="2710650"/>
    <lineage>
        <taxon>Bacteria</taxon>
        <taxon>Pseudomonadati</taxon>
        <taxon>Pseudomonadota</taxon>
        <taxon>Alphaproteobacteria</taxon>
        <taxon>Rhodobacterales</taxon>
        <taxon>Paracoccaceae</taxon>
        <taxon>Tabrizicola</taxon>
    </lineage>
</organism>
<feature type="transmembrane region" description="Helical" evidence="5">
    <location>
        <begin position="45"/>
        <end position="65"/>
    </location>
</feature>
<evidence type="ECO:0000256" key="4">
    <source>
        <dbReference type="ARBA" id="ARBA00023136"/>
    </source>
</evidence>